<reference evidence="2 3" key="1">
    <citation type="submission" date="2024-10" db="EMBL/GenBank/DDBJ databases">
        <authorList>
            <person name="Kim D."/>
        </authorList>
    </citation>
    <scope>NUCLEOTIDE SEQUENCE [LARGE SCALE GENOMIC DNA]</scope>
    <source>
        <strain evidence="2">BH-2024</strain>
    </source>
</reference>
<protein>
    <submittedName>
        <fullName evidence="2">Uncharacterized protein</fullName>
    </submittedName>
</protein>
<keyword evidence="3" id="KW-1185">Reference proteome</keyword>
<dbReference type="Proteomes" id="UP001620626">
    <property type="component" value="Unassembled WGS sequence"/>
</dbReference>
<gene>
    <name evidence="2" type="ORF">niasHT_004015</name>
</gene>
<comment type="caution">
    <text evidence="2">The sequence shown here is derived from an EMBL/GenBank/DDBJ whole genome shotgun (WGS) entry which is preliminary data.</text>
</comment>
<dbReference type="EMBL" id="JBICBT010000277">
    <property type="protein sequence ID" value="KAL3118435.1"/>
    <property type="molecule type" value="Genomic_DNA"/>
</dbReference>
<dbReference type="AlphaFoldDB" id="A0ABD2LV05"/>
<evidence type="ECO:0000313" key="2">
    <source>
        <dbReference type="EMBL" id="KAL3118435.1"/>
    </source>
</evidence>
<feature type="signal peptide" evidence="1">
    <location>
        <begin position="1"/>
        <end position="21"/>
    </location>
</feature>
<evidence type="ECO:0000313" key="3">
    <source>
        <dbReference type="Proteomes" id="UP001620626"/>
    </source>
</evidence>
<name>A0ABD2LV05_9BILA</name>
<organism evidence="2 3">
    <name type="scientific">Heterodera trifolii</name>
    <dbReference type="NCBI Taxonomy" id="157864"/>
    <lineage>
        <taxon>Eukaryota</taxon>
        <taxon>Metazoa</taxon>
        <taxon>Ecdysozoa</taxon>
        <taxon>Nematoda</taxon>
        <taxon>Chromadorea</taxon>
        <taxon>Rhabditida</taxon>
        <taxon>Tylenchina</taxon>
        <taxon>Tylenchomorpha</taxon>
        <taxon>Tylenchoidea</taxon>
        <taxon>Heteroderidae</taxon>
        <taxon>Heteroderinae</taxon>
        <taxon>Heterodera</taxon>
    </lineage>
</organism>
<feature type="chain" id="PRO_5044757801" evidence="1">
    <location>
        <begin position="22"/>
        <end position="322"/>
    </location>
</feature>
<proteinExistence type="predicted"/>
<sequence>MYTSFAWLFFIFFFPLLLIRCANVCAVIIVPLYSPRPPTPCYAGTHFPQQMFWLFWMENWTRFLVRHIFPPPHCYPRSFPMFKSQQIAPLLANQNAANIAAGQQNPPNPVVIPSLPDVSLFEACDEKSRVSEWLERLKFALDCAAPTPSDQIKPLSSASFSHRFRVSDNSAKNGETFHQSQSIFIDRYECLKAIRGEGEELRHFINRHKKLINDFKFDDLKKEQFYSLMLLTALKSPSDAALRQRILAKLATDGQNVTYDGIVEDLINFQSTIAEARAIADQLSECKCCPTKGQAKFPAKEQIPQKWTNHNGEQKLLAMRRM</sequence>
<keyword evidence="1" id="KW-0732">Signal</keyword>
<accession>A0ABD2LV05</accession>
<evidence type="ECO:0000256" key="1">
    <source>
        <dbReference type="SAM" id="SignalP"/>
    </source>
</evidence>